<gene>
    <name evidence="2" type="ORF">PoMZ_02512</name>
</gene>
<sequence>MALKLDVIDADMLEITEKKPKLPEDKPKFPFKKPYNPFRATPCIYRYYIHGSSTAREAQFLARKTPLSVNTSEAFAWAAGIFSNPNNLPTTGLNDLKNIVNRFRGRLAKYCRKRGQKALVNKTDIQKALVNLGWTTAKTTHENPGFENIIQKYEKARNAKFAELEQLKSAIKAAKLDLRDAENAYNTAKKAKKNFEL</sequence>
<protein>
    <submittedName>
        <fullName evidence="2">Uncharacterized protein</fullName>
    </submittedName>
</protein>
<evidence type="ECO:0000313" key="2">
    <source>
        <dbReference type="EMBL" id="QBZ57583.1"/>
    </source>
</evidence>
<name>A0A4P7N5G1_PYROR</name>
<dbReference type="Proteomes" id="UP000294847">
    <property type="component" value="Chromosome 2"/>
</dbReference>
<proteinExistence type="predicted"/>
<dbReference type="EMBL" id="CP034205">
    <property type="protein sequence ID" value="QBZ57583.1"/>
    <property type="molecule type" value="Genomic_DNA"/>
</dbReference>
<evidence type="ECO:0000256" key="1">
    <source>
        <dbReference type="SAM" id="Coils"/>
    </source>
</evidence>
<dbReference type="AlphaFoldDB" id="A0A4P7N5G1"/>
<accession>A0A4P7N5G1</accession>
<organism evidence="2 3">
    <name type="scientific">Pyricularia oryzae</name>
    <name type="common">Rice blast fungus</name>
    <name type="synonym">Magnaporthe oryzae</name>
    <dbReference type="NCBI Taxonomy" id="318829"/>
    <lineage>
        <taxon>Eukaryota</taxon>
        <taxon>Fungi</taxon>
        <taxon>Dikarya</taxon>
        <taxon>Ascomycota</taxon>
        <taxon>Pezizomycotina</taxon>
        <taxon>Sordariomycetes</taxon>
        <taxon>Sordariomycetidae</taxon>
        <taxon>Magnaporthales</taxon>
        <taxon>Pyriculariaceae</taxon>
        <taxon>Pyricularia</taxon>
    </lineage>
</organism>
<evidence type="ECO:0000313" key="3">
    <source>
        <dbReference type="Proteomes" id="UP000294847"/>
    </source>
</evidence>
<keyword evidence="1" id="KW-0175">Coiled coil</keyword>
<feature type="coiled-coil region" evidence="1">
    <location>
        <begin position="150"/>
        <end position="191"/>
    </location>
</feature>
<reference evidence="2 3" key="1">
    <citation type="journal article" date="2019" name="Mol. Biol. Evol.">
        <title>Blast fungal genomes show frequent chromosomal changes, gene gains and losses, and effector gene turnover.</title>
        <authorList>
            <person name="Gomez Luciano L.B."/>
            <person name="Jason Tsai I."/>
            <person name="Chuma I."/>
            <person name="Tosa Y."/>
            <person name="Chen Y.H."/>
            <person name="Li J.Y."/>
            <person name="Li M.Y."/>
            <person name="Jade Lu M.Y."/>
            <person name="Nakayashiki H."/>
            <person name="Li W.H."/>
        </authorList>
    </citation>
    <scope>NUCLEOTIDE SEQUENCE [LARGE SCALE GENOMIC DNA]</scope>
    <source>
        <strain evidence="2">MZ5-1-6</strain>
    </source>
</reference>